<name>A0A1E5TEJ6_9FLAO</name>
<dbReference type="GO" id="GO:0110001">
    <property type="term" value="C:toxin-antitoxin complex"/>
    <property type="evidence" value="ECO:0007669"/>
    <property type="project" value="InterPro"/>
</dbReference>
<dbReference type="Proteomes" id="UP000095713">
    <property type="component" value="Unassembled WGS sequence"/>
</dbReference>
<protein>
    <submittedName>
        <fullName evidence="1">Addiction module toxin RelE</fullName>
    </submittedName>
</protein>
<dbReference type="GO" id="GO:0003723">
    <property type="term" value="F:RNA binding"/>
    <property type="evidence" value="ECO:0007669"/>
    <property type="project" value="InterPro"/>
</dbReference>
<reference evidence="1 2" key="1">
    <citation type="submission" date="2016-05" db="EMBL/GenBank/DDBJ databases">
        <title>Draft Genome Sequence of Algibacter sp. Strain SK-16 Isolated from the Surface Water of Aburatsubo Inlet.</title>
        <authorList>
            <person name="Wong S.-K."/>
            <person name="Yoshizawa S."/>
            <person name="Nakajima Y."/>
            <person name="Ogura Y."/>
            <person name="Tetsuya H."/>
            <person name="Hamasaki K."/>
        </authorList>
    </citation>
    <scope>NUCLEOTIDE SEQUENCE [LARGE SCALE GENOMIC DNA]</scope>
    <source>
        <strain evidence="1 2">SK-16</strain>
    </source>
</reference>
<organism evidence="1 2">
    <name type="scientific">Flavivirga aquatica</name>
    <dbReference type="NCBI Taxonomy" id="1849968"/>
    <lineage>
        <taxon>Bacteria</taxon>
        <taxon>Pseudomonadati</taxon>
        <taxon>Bacteroidota</taxon>
        <taxon>Flavobacteriia</taxon>
        <taxon>Flavobacteriales</taxon>
        <taxon>Flavobacteriaceae</taxon>
        <taxon>Flavivirga</taxon>
    </lineage>
</organism>
<dbReference type="AlphaFoldDB" id="A0A1E5TEJ6"/>
<evidence type="ECO:0000313" key="1">
    <source>
        <dbReference type="EMBL" id="OEK09768.1"/>
    </source>
</evidence>
<dbReference type="STRING" id="1849968.A8C32_09650"/>
<comment type="caution">
    <text evidence="1">The sequence shown here is derived from an EMBL/GenBank/DDBJ whole genome shotgun (WGS) entry which is preliminary data.</text>
</comment>
<proteinExistence type="predicted"/>
<dbReference type="OrthoDB" id="9799912at2"/>
<dbReference type="EMBL" id="MDJD01000006">
    <property type="protein sequence ID" value="OEK09768.1"/>
    <property type="molecule type" value="Genomic_DNA"/>
</dbReference>
<gene>
    <name evidence="1" type="ORF">A8C32_09650</name>
</gene>
<dbReference type="InterPro" id="IPR018669">
    <property type="entry name" value="Toxin_HigB"/>
</dbReference>
<sequence>MLFFGIKSIKFPIWEKYPDSETALIAWYEIFSKTEFLTPNEITDIFKSADFVGNNKIVFNICGNKYRLIIKFRYKAQFALIKFIGTHKEYNKIDVKEL</sequence>
<dbReference type="RefSeq" id="WP_069828428.1">
    <property type="nucleotide sequence ID" value="NZ_MDJD01000006.1"/>
</dbReference>
<dbReference type="GO" id="GO:0004519">
    <property type="term" value="F:endonuclease activity"/>
    <property type="evidence" value="ECO:0007669"/>
    <property type="project" value="InterPro"/>
</dbReference>
<dbReference type="Pfam" id="PF09907">
    <property type="entry name" value="HigB_toxin"/>
    <property type="match status" value="1"/>
</dbReference>
<evidence type="ECO:0000313" key="2">
    <source>
        <dbReference type="Proteomes" id="UP000095713"/>
    </source>
</evidence>
<keyword evidence="2" id="KW-1185">Reference proteome</keyword>
<accession>A0A1E5TEJ6</accession>